<reference evidence="2 3" key="1">
    <citation type="submission" date="2016-10" db="EMBL/GenBank/DDBJ databases">
        <authorList>
            <person name="de Groot N.N."/>
        </authorList>
    </citation>
    <scope>NUCLEOTIDE SEQUENCE [LARGE SCALE GENOMIC DNA]</scope>
    <source>
        <strain evidence="2 3">DSM 21039</strain>
    </source>
</reference>
<keyword evidence="3" id="KW-1185">Reference proteome</keyword>
<dbReference type="AlphaFoldDB" id="A0A1H7JBT3"/>
<evidence type="ECO:0000313" key="2">
    <source>
        <dbReference type="EMBL" id="SEK72141.1"/>
    </source>
</evidence>
<dbReference type="EMBL" id="FOBB01000001">
    <property type="protein sequence ID" value="SEK72141.1"/>
    <property type="molecule type" value="Genomic_DNA"/>
</dbReference>
<dbReference type="Pfam" id="PF09346">
    <property type="entry name" value="SMI1_KNR4"/>
    <property type="match status" value="1"/>
</dbReference>
<organism evidence="2 3">
    <name type="scientific">Chitinophaga rupis</name>
    <dbReference type="NCBI Taxonomy" id="573321"/>
    <lineage>
        <taxon>Bacteria</taxon>
        <taxon>Pseudomonadati</taxon>
        <taxon>Bacteroidota</taxon>
        <taxon>Chitinophagia</taxon>
        <taxon>Chitinophagales</taxon>
        <taxon>Chitinophagaceae</taxon>
        <taxon>Chitinophaga</taxon>
    </lineage>
</organism>
<dbReference type="InterPro" id="IPR018958">
    <property type="entry name" value="Knr4/Smi1-like_dom"/>
</dbReference>
<proteinExistence type="predicted"/>
<evidence type="ECO:0000313" key="3">
    <source>
        <dbReference type="Proteomes" id="UP000198984"/>
    </source>
</evidence>
<dbReference type="Proteomes" id="UP000198984">
    <property type="component" value="Unassembled WGS sequence"/>
</dbReference>
<dbReference type="RefSeq" id="WP_089906798.1">
    <property type="nucleotide sequence ID" value="NZ_FOBB01000001.1"/>
</dbReference>
<feature type="domain" description="Knr4/Smi1-like" evidence="1">
    <location>
        <begin position="37"/>
        <end position="196"/>
    </location>
</feature>
<evidence type="ECO:0000259" key="1">
    <source>
        <dbReference type="SMART" id="SM00860"/>
    </source>
</evidence>
<dbReference type="OrthoDB" id="1190024at2"/>
<sequence length="227" mass="26526">MDQQIKIIKQKLDELTLRDTKFQIFGAPVHRYRKGSRLSEHEVKSFEKRYSIQLPPDYREFILQISNGGAGPYYGLEPLENGLYQDLDHKESDNLTNPALEFPLTEAWNLEFMDLEEGSYVEAKEIEYFDNKWTNGLLRISNFGCGVSLNLVVNGKEYGNIWVDDRCNDGGIFPEPYFGNEGRISFLAWYELWLDKSLSQLLSLYGNTYNTPVKTPKPWWERIFNKK</sequence>
<name>A0A1H7JBT3_9BACT</name>
<dbReference type="InterPro" id="IPR037883">
    <property type="entry name" value="Knr4/Smi1-like_sf"/>
</dbReference>
<dbReference type="STRING" id="573321.SAMN04488505_101766"/>
<accession>A0A1H7JBT3</accession>
<dbReference type="SUPFAM" id="SSF160631">
    <property type="entry name" value="SMI1/KNR4-like"/>
    <property type="match status" value="1"/>
</dbReference>
<protein>
    <submittedName>
        <fullName evidence="2">SMI1 / KNR4 family (SUKH-1)</fullName>
    </submittedName>
</protein>
<dbReference type="SMART" id="SM00860">
    <property type="entry name" value="SMI1_KNR4"/>
    <property type="match status" value="1"/>
</dbReference>
<gene>
    <name evidence="2" type="ORF">SAMN04488505_101766</name>
</gene>
<dbReference type="Gene3D" id="3.40.1580.10">
    <property type="entry name" value="SMI1/KNR4-like"/>
    <property type="match status" value="1"/>
</dbReference>